<dbReference type="AlphaFoldDB" id="K1RIQ1"/>
<dbReference type="EMBL" id="JH818025">
    <property type="protein sequence ID" value="EKC41485.1"/>
    <property type="molecule type" value="Genomic_DNA"/>
</dbReference>
<evidence type="ECO:0000256" key="2">
    <source>
        <dbReference type="ARBA" id="ARBA00022741"/>
    </source>
</evidence>
<dbReference type="SUPFAM" id="SSF54928">
    <property type="entry name" value="RNA-binding domain, RBD"/>
    <property type="match status" value="2"/>
</dbReference>
<dbReference type="Gene3D" id="1.10.510.10">
    <property type="entry name" value="Transferase(Phosphotransferase) domain 1"/>
    <property type="match status" value="1"/>
</dbReference>
<dbReference type="GO" id="GO:0005524">
    <property type="term" value="F:ATP binding"/>
    <property type="evidence" value="ECO:0007669"/>
    <property type="project" value="UniProtKB-UniRule"/>
</dbReference>
<dbReference type="InterPro" id="IPR012677">
    <property type="entry name" value="Nucleotide-bd_a/b_plait_sf"/>
</dbReference>
<dbReference type="InParanoid" id="K1RIQ1"/>
<dbReference type="PROSITE" id="PS50102">
    <property type="entry name" value="RRM"/>
    <property type="match status" value="1"/>
</dbReference>
<dbReference type="EC" id="2.7.12.2" evidence="6"/>
<keyword evidence="4" id="KW-0067">ATP-binding</keyword>
<evidence type="ECO:0000256" key="5">
    <source>
        <dbReference type="ARBA" id="ARBA00038035"/>
    </source>
</evidence>
<dbReference type="Pfam" id="PF00076">
    <property type="entry name" value="RRM_1"/>
    <property type="match status" value="1"/>
</dbReference>
<dbReference type="InterPro" id="IPR000504">
    <property type="entry name" value="RRM_dom"/>
</dbReference>
<dbReference type="SMART" id="SM00360">
    <property type="entry name" value="RRM"/>
    <property type="match status" value="2"/>
</dbReference>
<dbReference type="SMART" id="SM00220">
    <property type="entry name" value="S_TKc"/>
    <property type="match status" value="1"/>
</dbReference>
<dbReference type="Gene3D" id="3.10.20.90">
    <property type="entry name" value="Phosphatidylinositol 3-kinase Catalytic Subunit, Chain A, domain 1"/>
    <property type="match status" value="1"/>
</dbReference>
<evidence type="ECO:0000313" key="11">
    <source>
        <dbReference type="EMBL" id="EKC41485.1"/>
    </source>
</evidence>
<organism evidence="11">
    <name type="scientific">Magallana gigas</name>
    <name type="common">Pacific oyster</name>
    <name type="synonym">Crassostrea gigas</name>
    <dbReference type="NCBI Taxonomy" id="29159"/>
    <lineage>
        <taxon>Eukaryota</taxon>
        <taxon>Metazoa</taxon>
        <taxon>Spiralia</taxon>
        <taxon>Lophotrochozoa</taxon>
        <taxon>Mollusca</taxon>
        <taxon>Bivalvia</taxon>
        <taxon>Autobranchia</taxon>
        <taxon>Pteriomorphia</taxon>
        <taxon>Ostreida</taxon>
        <taxon>Ostreoidea</taxon>
        <taxon>Ostreidae</taxon>
        <taxon>Magallana</taxon>
    </lineage>
</organism>
<dbReference type="HOGENOM" id="CLU_408956_0_0_1"/>
<dbReference type="Pfam" id="PF00069">
    <property type="entry name" value="Pkinase"/>
    <property type="match status" value="1"/>
</dbReference>
<dbReference type="PANTHER" id="PTHR48013:SF9">
    <property type="entry name" value="DUAL SPECIFICITY MITOGEN-ACTIVATED PROTEIN KINASE KINASE 5"/>
    <property type="match status" value="1"/>
</dbReference>
<dbReference type="InterPro" id="IPR008271">
    <property type="entry name" value="Ser/Thr_kinase_AS"/>
</dbReference>
<dbReference type="Gene3D" id="3.30.200.20">
    <property type="entry name" value="Phosphorylase Kinase, domain 1"/>
    <property type="match status" value="2"/>
</dbReference>
<dbReference type="PROSITE" id="PS00108">
    <property type="entry name" value="PROTEIN_KINASE_ST"/>
    <property type="match status" value="1"/>
</dbReference>
<dbReference type="PROSITE" id="PS00107">
    <property type="entry name" value="PROTEIN_KINASE_ATP"/>
    <property type="match status" value="1"/>
</dbReference>
<gene>
    <name evidence="11" type="ORF">CGI_10009421</name>
</gene>
<dbReference type="GO" id="GO:0004708">
    <property type="term" value="F:MAP kinase kinase activity"/>
    <property type="evidence" value="ECO:0007669"/>
    <property type="project" value="UniProtKB-EC"/>
</dbReference>
<proteinExistence type="inferred from homology"/>
<dbReference type="InterPro" id="IPR011009">
    <property type="entry name" value="Kinase-like_dom_sf"/>
</dbReference>
<dbReference type="PANTHER" id="PTHR48013">
    <property type="entry name" value="DUAL SPECIFICITY MITOGEN-ACTIVATED PROTEIN KINASE KINASE 5-RELATED"/>
    <property type="match status" value="1"/>
</dbReference>
<comment type="similarity">
    <text evidence="5">Belongs to the protein kinase superfamily. STE Ser/Thr protein kinase family. MAP kinase kinase subfamily.</text>
</comment>
<dbReference type="InterPro" id="IPR017441">
    <property type="entry name" value="Protein_kinase_ATP_BS"/>
</dbReference>
<dbReference type="InterPro" id="IPR000719">
    <property type="entry name" value="Prot_kinase_dom"/>
</dbReference>
<comment type="catalytic activity">
    <reaction evidence="9">
        <text>L-tyrosyl-[protein] + ATP = O-phospho-L-tyrosyl-[protein] + ADP + H(+)</text>
        <dbReference type="Rhea" id="RHEA:10596"/>
        <dbReference type="Rhea" id="RHEA-COMP:10136"/>
        <dbReference type="Rhea" id="RHEA-COMP:20101"/>
        <dbReference type="ChEBI" id="CHEBI:15378"/>
        <dbReference type="ChEBI" id="CHEBI:30616"/>
        <dbReference type="ChEBI" id="CHEBI:46858"/>
        <dbReference type="ChEBI" id="CHEBI:61978"/>
        <dbReference type="ChEBI" id="CHEBI:456216"/>
        <dbReference type="EC" id="2.7.12.2"/>
    </reaction>
</comment>
<name>K1RIQ1_MAGGI</name>
<evidence type="ECO:0000256" key="3">
    <source>
        <dbReference type="ARBA" id="ARBA00022777"/>
    </source>
</evidence>
<accession>K1RIQ1</accession>
<dbReference type="GO" id="GO:0003723">
    <property type="term" value="F:RNA binding"/>
    <property type="evidence" value="ECO:0007669"/>
    <property type="project" value="UniProtKB-UniRule"/>
</dbReference>
<feature type="region of interest" description="Disordered" evidence="10">
    <location>
        <begin position="363"/>
        <end position="410"/>
    </location>
</feature>
<dbReference type="Gene3D" id="3.30.70.330">
    <property type="match status" value="2"/>
</dbReference>
<keyword evidence="3 11" id="KW-0418">Kinase</keyword>
<dbReference type="CDD" id="cd12254">
    <property type="entry name" value="RRM_hnRNPH_ESRPs_RBM12_like"/>
    <property type="match status" value="1"/>
</dbReference>
<evidence type="ECO:0000256" key="8">
    <source>
        <dbReference type="ARBA" id="ARBA00049299"/>
    </source>
</evidence>
<keyword evidence="1" id="KW-0808">Transferase</keyword>
<evidence type="ECO:0000256" key="10">
    <source>
        <dbReference type="SAM" id="MobiDB-lite"/>
    </source>
</evidence>
<protein>
    <recommendedName>
        <fullName evidence="6">mitogen-activated protein kinase kinase</fullName>
        <ecNumber evidence="6">2.7.12.2</ecNumber>
    </recommendedName>
</protein>
<reference evidence="11" key="1">
    <citation type="journal article" date="2012" name="Nature">
        <title>The oyster genome reveals stress adaptation and complexity of shell formation.</title>
        <authorList>
            <person name="Zhang G."/>
            <person name="Fang X."/>
            <person name="Guo X."/>
            <person name="Li L."/>
            <person name="Luo R."/>
            <person name="Xu F."/>
            <person name="Yang P."/>
            <person name="Zhang L."/>
            <person name="Wang X."/>
            <person name="Qi H."/>
            <person name="Xiong Z."/>
            <person name="Que H."/>
            <person name="Xie Y."/>
            <person name="Holland P.W."/>
            <person name="Paps J."/>
            <person name="Zhu Y."/>
            <person name="Wu F."/>
            <person name="Chen Y."/>
            <person name="Wang J."/>
            <person name="Peng C."/>
            <person name="Meng J."/>
            <person name="Yang L."/>
            <person name="Liu J."/>
            <person name="Wen B."/>
            <person name="Zhang N."/>
            <person name="Huang Z."/>
            <person name="Zhu Q."/>
            <person name="Feng Y."/>
            <person name="Mount A."/>
            <person name="Hedgecock D."/>
            <person name="Xu Z."/>
            <person name="Liu Y."/>
            <person name="Domazet-Loso T."/>
            <person name="Du Y."/>
            <person name="Sun X."/>
            <person name="Zhang S."/>
            <person name="Liu B."/>
            <person name="Cheng P."/>
            <person name="Jiang X."/>
            <person name="Li J."/>
            <person name="Fan D."/>
            <person name="Wang W."/>
            <person name="Fu W."/>
            <person name="Wang T."/>
            <person name="Wang B."/>
            <person name="Zhang J."/>
            <person name="Peng Z."/>
            <person name="Li Y."/>
            <person name="Li N."/>
            <person name="Wang J."/>
            <person name="Chen M."/>
            <person name="He Y."/>
            <person name="Tan F."/>
            <person name="Song X."/>
            <person name="Zheng Q."/>
            <person name="Huang R."/>
            <person name="Yang H."/>
            <person name="Du X."/>
            <person name="Chen L."/>
            <person name="Yang M."/>
            <person name="Gaffney P.M."/>
            <person name="Wang S."/>
            <person name="Luo L."/>
            <person name="She Z."/>
            <person name="Ming Y."/>
            <person name="Huang W."/>
            <person name="Zhang S."/>
            <person name="Huang B."/>
            <person name="Zhang Y."/>
            <person name="Qu T."/>
            <person name="Ni P."/>
            <person name="Miao G."/>
            <person name="Wang J."/>
            <person name="Wang Q."/>
            <person name="Steinberg C.E."/>
            <person name="Wang H."/>
            <person name="Li N."/>
            <person name="Qian L."/>
            <person name="Zhang G."/>
            <person name="Li Y."/>
            <person name="Yang H."/>
            <person name="Liu X."/>
            <person name="Wang J."/>
            <person name="Yin Y."/>
            <person name="Wang J."/>
        </authorList>
    </citation>
    <scope>NUCLEOTIDE SEQUENCE [LARGE SCALE GENOMIC DNA]</scope>
    <source>
        <strain evidence="11">05x7-T-G4-1.051#20</strain>
    </source>
</reference>
<evidence type="ECO:0000256" key="1">
    <source>
        <dbReference type="ARBA" id="ARBA00022679"/>
    </source>
</evidence>
<dbReference type="InterPro" id="IPR035979">
    <property type="entry name" value="RBD_domain_sf"/>
</dbReference>
<dbReference type="SUPFAM" id="SSF56112">
    <property type="entry name" value="Protein kinase-like (PK-like)"/>
    <property type="match status" value="1"/>
</dbReference>
<evidence type="ECO:0000256" key="9">
    <source>
        <dbReference type="ARBA" id="ARBA00051693"/>
    </source>
</evidence>
<dbReference type="PROSITE" id="PS50011">
    <property type="entry name" value="PROTEIN_KINASE_DOM"/>
    <property type="match status" value="1"/>
</dbReference>
<evidence type="ECO:0000256" key="6">
    <source>
        <dbReference type="ARBA" id="ARBA00038999"/>
    </source>
</evidence>
<keyword evidence="2" id="KW-0547">Nucleotide-binding</keyword>
<evidence type="ECO:0000256" key="7">
    <source>
        <dbReference type="ARBA" id="ARBA00049014"/>
    </source>
</evidence>
<comment type="catalytic activity">
    <reaction evidence="8">
        <text>L-threonyl-[protein] + ATP = O-phospho-L-threonyl-[protein] + ADP + H(+)</text>
        <dbReference type="Rhea" id="RHEA:46608"/>
        <dbReference type="Rhea" id="RHEA-COMP:11060"/>
        <dbReference type="Rhea" id="RHEA-COMP:11605"/>
        <dbReference type="ChEBI" id="CHEBI:15378"/>
        <dbReference type="ChEBI" id="CHEBI:30013"/>
        <dbReference type="ChEBI" id="CHEBI:30616"/>
        <dbReference type="ChEBI" id="CHEBI:61977"/>
        <dbReference type="ChEBI" id="CHEBI:456216"/>
        <dbReference type="EC" id="2.7.12.2"/>
    </reaction>
</comment>
<evidence type="ECO:0000256" key="4">
    <source>
        <dbReference type="ARBA" id="ARBA00022840"/>
    </source>
</evidence>
<comment type="catalytic activity">
    <reaction evidence="7">
        <text>L-seryl-[protein] + ATP = O-phospho-L-seryl-[protein] + ADP + H(+)</text>
        <dbReference type="Rhea" id="RHEA:17989"/>
        <dbReference type="Rhea" id="RHEA-COMP:9863"/>
        <dbReference type="Rhea" id="RHEA-COMP:11604"/>
        <dbReference type="ChEBI" id="CHEBI:15378"/>
        <dbReference type="ChEBI" id="CHEBI:29999"/>
        <dbReference type="ChEBI" id="CHEBI:30616"/>
        <dbReference type="ChEBI" id="CHEBI:83421"/>
        <dbReference type="ChEBI" id="CHEBI:456216"/>
        <dbReference type="EC" id="2.7.12.2"/>
    </reaction>
</comment>
<sequence length="672" mass="75446">MRGRENQADKQQNNKCTIMLRGLPYKATAADVLRFFKVPVMFVDVDVLGGKDGVHLHARTMGTCFVDINKQDLAKAKKYNLREIGNRYIEILEETDFKRIYPGYTPPTPQEKGTLVKLKGLPFGCTKQDIATFFSGFEIAPHGIMKPVKRHASLTGEAYVKFASKEIAEKALTRHNEYMGSRYINVYPTDALEVDHKMSVPEFTMSPPHAVFVHSRKSDLGKLYIEKLFSPCEPIHIHLSAADGIRLWQNGTAVVEFKTHSEALEAMSTGCNRLHINKCNGMGEIMMDQARVQIPEVIAQVLPQTNEDEDDERITVRSDEEMAAMFQAYFETLSEDDIQCGLLPPLIIYPRVGKTPQNRNKFGLKIDTHPSARSSKPVQTVRHIPRQSQRPKTDTTRENPAPSQLPPNDPNIAGAPTILVPQSQTPADFHPQIEPDLKILQMLGGGSGGQVYKALHQPNGTIMAVKCQSPVIIGFYKAFFNENRIYICTEFMDGGALDKYAPIPEPVLGRMAVNIIQGLCYMWSLKILHRDIKPSNILVNTQGQVKLCDFGLERSIAKTYIGSNAYMAPERIKGEDYGTPAEIWSLGITLFELASGKFPYLHNPEKETPQLSDDHFSPDFVNLVAHCMQQKPEDRLTLEDLLIHPFIQRHNDGNIAVIAAWVHSQLEKISNN</sequence>
<dbReference type="SUPFAM" id="SSF54277">
    <property type="entry name" value="CAD &amp; PB1 domains"/>
    <property type="match status" value="1"/>
</dbReference>